<protein>
    <submittedName>
        <fullName evidence="1">Uncharacterized protein</fullName>
    </submittedName>
</protein>
<dbReference type="Proteomes" id="UP000820818">
    <property type="component" value="Linkage Group LG4"/>
</dbReference>
<gene>
    <name evidence="1" type="ORF">GHT06_013549</name>
</gene>
<dbReference type="AlphaFoldDB" id="A0AAD5PX40"/>
<reference evidence="1 2" key="1">
    <citation type="submission" date="2022-05" db="EMBL/GenBank/DDBJ databases">
        <title>A multi-omics perspective on studying reproductive biology in Daphnia sinensis.</title>
        <authorList>
            <person name="Jia J."/>
        </authorList>
    </citation>
    <scope>NUCLEOTIDE SEQUENCE [LARGE SCALE GENOMIC DNA]</scope>
    <source>
        <strain evidence="1 2">WSL</strain>
    </source>
</reference>
<evidence type="ECO:0000313" key="1">
    <source>
        <dbReference type="EMBL" id="KAI9559544.1"/>
    </source>
</evidence>
<sequence length="155" mass="16960">MAATCARANCIWPHALRWPEPPERVLHNQRLTAAEARRAARAARRPGLIEIRPGNAGDGVQALEPAAGLGEAVPPMESIATVQQDQGIAEDLDGFADPLDQVPEIDAEGFPRFRIRSPEKCLEMDIDEMPNPLYQEVEPEVRGEGSLEEIPVPLP</sequence>
<comment type="caution">
    <text evidence="1">The sequence shown here is derived from an EMBL/GenBank/DDBJ whole genome shotgun (WGS) entry which is preliminary data.</text>
</comment>
<keyword evidence="2" id="KW-1185">Reference proteome</keyword>
<organism evidence="1 2">
    <name type="scientific">Daphnia sinensis</name>
    <dbReference type="NCBI Taxonomy" id="1820382"/>
    <lineage>
        <taxon>Eukaryota</taxon>
        <taxon>Metazoa</taxon>
        <taxon>Ecdysozoa</taxon>
        <taxon>Arthropoda</taxon>
        <taxon>Crustacea</taxon>
        <taxon>Branchiopoda</taxon>
        <taxon>Diplostraca</taxon>
        <taxon>Cladocera</taxon>
        <taxon>Anomopoda</taxon>
        <taxon>Daphniidae</taxon>
        <taxon>Daphnia</taxon>
        <taxon>Daphnia similis group</taxon>
    </lineage>
</organism>
<proteinExistence type="predicted"/>
<accession>A0AAD5PX40</accession>
<dbReference type="EMBL" id="WJBH02000004">
    <property type="protein sequence ID" value="KAI9559544.1"/>
    <property type="molecule type" value="Genomic_DNA"/>
</dbReference>
<name>A0AAD5PX40_9CRUS</name>
<evidence type="ECO:0000313" key="2">
    <source>
        <dbReference type="Proteomes" id="UP000820818"/>
    </source>
</evidence>